<keyword evidence="3" id="KW-1185">Reference proteome</keyword>
<dbReference type="EMBL" id="AXCM01002197">
    <property type="status" value="NOT_ANNOTATED_CDS"/>
    <property type="molecule type" value="Genomic_DNA"/>
</dbReference>
<dbReference type="EnsemblMetazoa" id="ACUA019328-RA">
    <property type="protein sequence ID" value="ACUA019328-PA"/>
    <property type="gene ID" value="ACUA019328"/>
</dbReference>
<evidence type="ECO:0000256" key="1">
    <source>
        <dbReference type="SAM" id="MobiDB-lite"/>
    </source>
</evidence>
<dbReference type="Proteomes" id="UP000075883">
    <property type="component" value="Unassembled WGS sequence"/>
</dbReference>
<dbReference type="VEuPathDB" id="VectorBase:ACUA019328"/>
<evidence type="ECO:0000313" key="2">
    <source>
        <dbReference type="EnsemblMetazoa" id="ACUA019328-PA"/>
    </source>
</evidence>
<feature type="compositionally biased region" description="Polar residues" evidence="1">
    <location>
        <begin position="91"/>
        <end position="102"/>
    </location>
</feature>
<feature type="compositionally biased region" description="Pro residues" evidence="1">
    <location>
        <begin position="29"/>
        <end position="44"/>
    </location>
</feature>
<reference evidence="3" key="1">
    <citation type="submission" date="2013-09" db="EMBL/GenBank/DDBJ databases">
        <title>The Genome Sequence of Anopheles culicifacies species A.</title>
        <authorList>
            <consortium name="The Broad Institute Genomics Platform"/>
            <person name="Neafsey D.E."/>
            <person name="Besansky N."/>
            <person name="Howell P."/>
            <person name="Walton C."/>
            <person name="Young S.K."/>
            <person name="Zeng Q."/>
            <person name="Gargeya S."/>
            <person name="Fitzgerald M."/>
            <person name="Haas B."/>
            <person name="Abouelleil A."/>
            <person name="Allen A.W."/>
            <person name="Alvarado L."/>
            <person name="Arachchi H.M."/>
            <person name="Berlin A.M."/>
            <person name="Chapman S.B."/>
            <person name="Gainer-Dewar J."/>
            <person name="Goldberg J."/>
            <person name="Griggs A."/>
            <person name="Gujja S."/>
            <person name="Hansen M."/>
            <person name="Howarth C."/>
            <person name="Imamovic A."/>
            <person name="Ireland A."/>
            <person name="Larimer J."/>
            <person name="McCowan C."/>
            <person name="Murphy C."/>
            <person name="Pearson M."/>
            <person name="Poon T.W."/>
            <person name="Priest M."/>
            <person name="Roberts A."/>
            <person name="Saif S."/>
            <person name="Shea T."/>
            <person name="Sisk P."/>
            <person name="Sykes S."/>
            <person name="Wortman J."/>
            <person name="Nusbaum C."/>
            <person name="Birren B."/>
        </authorList>
    </citation>
    <scope>NUCLEOTIDE SEQUENCE [LARGE SCALE GENOMIC DNA]</scope>
    <source>
        <strain evidence="3">A-37</strain>
    </source>
</reference>
<protein>
    <submittedName>
        <fullName evidence="2">Uncharacterized protein</fullName>
    </submittedName>
</protein>
<dbReference type="AlphaFoldDB" id="A0A182MIV9"/>
<feature type="region of interest" description="Disordered" evidence="1">
    <location>
        <begin position="84"/>
        <end position="111"/>
    </location>
</feature>
<organism evidence="2 3">
    <name type="scientific">Anopheles culicifacies</name>
    <dbReference type="NCBI Taxonomy" id="139723"/>
    <lineage>
        <taxon>Eukaryota</taxon>
        <taxon>Metazoa</taxon>
        <taxon>Ecdysozoa</taxon>
        <taxon>Arthropoda</taxon>
        <taxon>Hexapoda</taxon>
        <taxon>Insecta</taxon>
        <taxon>Pterygota</taxon>
        <taxon>Neoptera</taxon>
        <taxon>Endopterygota</taxon>
        <taxon>Diptera</taxon>
        <taxon>Nematocera</taxon>
        <taxon>Culicoidea</taxon>
        <taxon>Culicidae</taxon>
        <taxon>Anophelinae</taxon>
        <taxon>Anopheles</taxon>
        <taxon>culicifacies species complex</taxon>
    </lineage>
</organism>
<name>A0A182MIV9_9DIPT</name>
<feature type="compositionally biased region" description="Low complexity" evidence="1">
    <location>
        <begin position="1"/>
        <end position="24"/>
    </location>
</feature>
<reference evidence="2" key="2">
    <citation type="submission" date="2020-05" db="UniProtKB">
        <authorList>
            <consortium name="EnsemblMetazoa"/>
        </authorList>
    </citation>
    <scope>IDENTIFICATION</scope>
    <source>
        <strain evidence="2">A-37</strain>
    </source>
</reference>
<feature type="region of interest" description="Disordered" evidence="1">
    <location>
        <begin position="1"/>
        <end position="57"/>
    </location>
</feature>
<sequence>MNSTTVPAVATASSTTTMQPSSAVHPKKPPVPVKPRSIPPPPNPLLASAASSLNTPKGSIRTSLLAQRLEETLRLGLGELDVVQPARHTKPSCQSEDTTGKQSLPGGDIDGKLKKHSAEEHNLQAALQAEMRRQCGSIKARFLLERRLPQNGTVAKEKELTGLFSILRMVQNNAGE</sequence>
<accession>A0A182MIV9</accession>
<evidence type="ECO:0000313" key="3">
    <source>
        <dbReference type="Proteomes" id="UP000075883"/>
    </source>
</evidence>
<proteinExistence type="predicted"/>